<evidence type="ECO:0000256" key="2">
    <source>
        <dbReference type="SAM" id="Phobius"/>
    </source>
</evidence>
<comment type="caution">
    <text evidence="3">The sequence shown here is derived from an EMBL/GenBank/DDBJ whole genome shotgun (WGS) entry which is preliminary data.</text>
</comment>
<organism evidence="3 4">
    <name type="scientific">Psychrobacter proteolyticus</name>
    <dbReference type="NCBI Taxonomy" id="147825"/>
    <lineage>
        <taxon>Bacteria</taxon>
        <taxon>Pseudomonadati</taxon>
        <taxon>Pseudomonadota</taxon>
        <taxon>Gammaproteobacteria</taxon>
        <taxon>Moraxellales</taxon>
        <taxon>Moraxellaceae</taxon>
        <taxon>Psychrobacter</taxon>
    </lineage>
</organism>
<name>A0ABV0D1K0_9GAMM</name>
<sequence>MKRSTLSHSFLNIILVFIESALTLLLRLDPELRKAAYPLAKQGTVVALRLYLPHVEVFATFSTKGVLLDAQLPIGRSEPDVVINAYSIQVINAITTHDSETTEKLQMRGESIQVQLVKQFIMQLGLGSLIQGLIKKIKGGKTKAKPTEADLEEKKNNYKLRIKEQQTQINTLTIKNRELETTVRELQSKQKTLMIVTVVALVIMIGSVIALLMN</sequence>
<dbReference type="RefSeq" id="WP_347161876.1">
    <property type="nucleotide sequence ID" value="NZ_JBDLOB010000001.1"/>
</dbReference>
<keyword evidence="2" id="KW-0812">Transmembrane</keyword>
<dbReference type="Proteomes" id="UP001414441">
    <property type="component" value="Unassembled WGS sequence"/>
</dbReference>
<reference evidence="3 4" key="1">
    <citation type="submission" date="2024-05" db="EMBL/GenBank/DDBJ databases">
        <title>Genome sequencing of Marine Estuary Bacteria, Pseudoalteromonas distincta strain FA, Psychrobacter proteolyticus strain EA, and Shewanella baltica strain CA.</title>
        <authorList>
            <person name="Dieffenbach S.A."/>
            <person name="Maclea K.S."/>
        </authorList>
    </citation>
    <scope>NUCLEOTIDE SEQUENCE [LARGE SCALE GENOMIC DNA]</scope>
    <source>
        <strain evidence="3 4">EA</strain>
    </source>
</reference>
<evidence type="ECO:0000313" key="4">
    <source>
        <dbReference type="Proteomes" id="UP001414441"/>
    </source>
</evidence>
<keyword evidence="2" id="KW-1133">Transmembrane helix</keyword>
<feature type="transmembrane region" description="Helical" evidence="2">
    <location>
        <begin position="6"/>
        <end position="26"/>
    </location>
</feature>
<dbReference type="EMBL" id="JBDLOB010000001">
    <property type="protein sequence ID" value="MEN8624557.1"/>
    <property type="molecule type" value="Genomic_DNA"/>
</dbReference>
<gene>
    <name evidence="3" type="ORF">ABFV72_00885</name>
</gene>
<feature type="transmembrane region" description="Helical" evidence="2">
    <location>
        <begin position="193"/>
        <end position="213"/>
    </location>
</feature>
<keyword evidence="4" id="KW-1185">Reference proteome</keyword>
<keyword evidence="2" id="KW-0472">Membrane</keyword>
<feature type="coiled-coil region" evidence="1">
    <location>
        <begin position="148"/>
        <end position="189"/>
    </location>
</feature>
<keyword evidence="1" id="KW-0175">Coiled coil</keyword>
<protein>
    <submittedName>
        <fullName evidence="3">Uncharacterized protein</fullName>
    </submittedName>
</protein>
<evidence type="ECO:0000256" key="1">
    <source>
        <dbReference type="SAM" id="Coils"/>
    </source>
</evidence>
<evidence type="ECO:0000313" key="3">
    <source>
        <dbReference type="EMBL" id="MEN8624557.1"/>
    </source>
</evidence>
<proteinExistence type="predicted"/>
<accession>A0ABV0D1K0</accession>